<dbReference type="Proteomes" id="UP000800038">
    <property type="component" value="Unassembled WGS sequence"/>
</dbReference>
<name>A0A6A5SIT2_9PLEO</name>
<feature type="chain" id="PRO_5025529662" evidence="1">
    <location>
        <begin position="32"/>
        <end position="90"/>
    </location>
</feature>
<dbReference type="AlphaFoldDB" id="A0A6A5SIT2"/>
<evidence type="ECO:0000256" key="1">
    <source>
        <dbReference type="SAM" id="SignalP"/>
    </source>
</evidence>
<accession>A0A6A5SIT2</accession>
<evidence type="ECO:0000313" key="3">
    <source>
        <dbReference type="Proteomes" id="UP000800038"/>
    </source>
</evidence>
<evidence type="ECO:0000313" key="2">
    <source>
        <dbReference type="EMBL" id="KAF1937277.1"/>
    </source>
</evidence>
<organism evidence="2 3">
    <name type="scientific">Clathrospora elynae</name>
    <dbReference type="NCBI Taxonomy" id="706981"/>
    <lineage>
        <taxon>Eukaryota</taxon>
        <taxon>Fungi</taxon>
        <taxon>Dikarya</taxon>
        <taxon>Ascomycota</taxon>
        <taxon>Pezizomycotina</taxon>
        <taxon>Dothideomycetes</taxon>
        <taxon>Pleosporomycetidae</taxon>
        <taxon>Pleosporales</taxon>
        <taxon>Diademaceae</taxon>
        <taxon>Clathrospora</taxon>
    </lineage>
</organism>
<gene>
    <name evidence="2" type="ORF">EJ02DRAFT_57963</name>
</gene>
<keyword evidence="1" id="KW-0732">Signal</keyword>
<dbReference type="EMBL" id="ML976145">
    <property type="protein sequence ID" value="KAF1937277.1"/>
    <property type="molecule type" value="Genomic_DNA"/>
</dbReference>
<keyword evidence="3" id="KW-1185">Reference proteome</keyword>
<feature type="signal peptide" evidence="1">
    <location>
        <begin position="1"/>
        <end position="31"/>
    </location>
</feature>
<proteinExistence type="predicted"/>
<sequence>MSKLATMAPKSSRSACLTWLWAGLLAPLCLFEQPSTWLVRASCQHPTFTFASLNQSAGGIATAPVGALTEQAIAPGLGPEGDEAREGGDV</sequence>
<reference evidence="2" key="1">
    <citation type="journal article" date="2020" name="Stud. Mycol.">
        <title>101 Dothideomycetes genomes: a test case for predicting lifestyles and emergence of pathogens.</title>
        <authorList>
            <person name="Haridas S."/>
            <person name="Albert R."/>
            <person name="Binder M."/>
            <person name="Bloem J."/>
            <person name="Labutti K."/>
            <person name="Salamov A."/>
            <person name="Andreopoulos B."/>
            <person name="Baker S."/>
            <person name="Barry K."/>
            <person name="Bills G."/>
            <person name="Bluhm B."/>
            <person name="Cannon C."/>
            <person name="Castanera R."/>
            <person name="Culley D."/>
            <person name="Daum C."/>
            <person name="Ezra D."/>
            <person name="Gonzalez J."/>
            <person name="Henrissat B."/>
            <person name="Kuo A."/>
            <person name="Liang C."/>
            <person name="Lipzen A."/>
            <person name="Lutzoni F."/>
            <person name="Magnuson J."/>
            <person name="Mondo S."/>
            <person name="Nolan M."/>
            <person name="Ohm R."/>
            <person name="Pangilinan J."/>
            <person name="Park H.-J."/>
            <person name="Ramirez L."/>
            <person name="Alfaro M."/>
            <person name="Sun H."/>
            <person name="Tritt A."/>
            <person name="Yoshinaga Y."/>
            <person name="Zwiers L.-H."/>
            <person name="Turgeon B."/>
            <person name="Goodwin S."/>
            <person name="Spatafora J."/>
            <person name="Crous P."/>
            <person name="Grigoriev I."/>
        </authorList>
    </citation>
    <scope>NUCLEOTIDE SEQUENCE</scope>
    <source>
        <strain evidence="2">CBS 161.51</strain>
    </source>
</reference>
<protein>
    <submittedName>
        <fullName evidence="2">Uncharacterized protein</fullName>
    </submittedName>
</protein>